<accession>A0A0D0CNG8</accession>
<dbReference type="HOGENOM" id="CLU_2250937_0_0_1"/>
<keyword evidence="1" id="KW-0472">Membrane</keyword>
<name>A0A0D0CNG8_9AGAM</name>
<reference evidence="3" key="2">
    <citation type="submission" date="2015-01" db="EMBL/GenBank/DDBJ databases">
        <title>Evolutionary Origins and Diversification of the Mycorrhizal Mutualists.</title>
        <authorList>
            <consortium name="DOE Joint Genome Institute"/>
            <consortium name="Mycorrhizal Genomics Consortium"/>
            <person name="Kohler A."/>
            <person name="Kuo A."/>
            <person name="Nagy L.G."/>
            <person name="Floudas D."/>
            <person name="Copeland A."/>
            <person name="Barry K.W."/>
            <person name="Cichocki N."/>
            <person name="Veneault-Fourrey C."/>
            <person name="LaButti K."/>
            <person name="Lindquist E.A."/>
            <person name="Lipzen A."/>
            <person name="Lundell T."/>
            <person name="Morin E."/>
            <person name="Murat C."/>
            <person name="Riley R."/>
            <person name="Ohm R."/>
            <person name="Sun H."/>
            <person name="Tunlid A."/>
            <person name="Henrissat B."/>
            <person name="Grigoriev I.V."/>
            <person name="Hibbett D.S."/>
            <person name="Martin F."/>
        </authorList>
    </citation>
    <scope>NUCLEOTIDE SEQUENCE [LARGE SCALE GENOMIC DNA]</scope>
    <source>
        <strain evidence="3">Ve08.2h10</strain>
    </source>
</reference>
<gene>
    <name evidence="2" type="ORF">PAXRUDRAFT_22194</name>
</gene>
<feature type="transmembrane region" description="Helical" evidence="1">
    <location>
        <begin position="33"/>
        <end position="52"/>
    </location>
</feature>
<evidence type="ECO:0000313" key="2">
    <source>
        <dbReference type="EMBL" id="KIK72261.1"/>
    </source>
</evidence>
<evidence type="ECO:0000313" key="3">
    <source>
        <dbReference type="Proteomes" id="UP000054538"/>
    </source>
</evidence>
<sequence>MLLPLDSKLTSTKLLLGFLFFFIKLHWSPHLLILLAQCLPLICFFFLGFEMLPLQVIKELHGITVSLSSSVSKLDSGLLSSLSDASPPWAKLVFTYEPQAQPPL</sequence>
<keyword evidence="1" id="KW-1133">Transmembrane helix</keyword>
<dbReference type="Proteomes" id="UP000054538">
    <property type="component" value="Unassembled WGS sequence"/>
</dbReference>
<dbReference type="InParanoid" id="A0A0D0CNG8"/>
<reference evidence="2 3" key="1">
    <citation type="submission" date="2014-04" db="EMBL/GenBank/DDBJ databases">
        <authorList>
            <consortium name="DOE Joint Genome Institute"/>
            <person name="Kuo A."/>
            <person name="Kohler A."/>
            <person name="Jargeat P."/>
            <person name="Nagy L.G."/>
            <person name="Floudas D."/>
            <person name="Copeland A."/>
            <person name="Barry K.W."/>
            <person name="Cichocki N."/>
            <person name="Veneault-Fourrey C."/>
            <person name="LaButti K."/>
            <person name="Lindquist E.A."/>
            <person name="Lipzen A."/>
            <person name="Lundell T."/>
            <person name="Morin E."/>
            <person name="Murat C."/>
            <person name="Sun H."/>
            <person name="Tunlid A."/>
            <person name="Henrissat B."/>
            <person name="Grigoriev I.V."/>
            <person name="Hibbett D.S."/>
            <person name="Martin F."/>
            <person name="Nordberg H.P."/>
            <person name="Cantor M.N."/>
            <person name="Hua S.X."/>
        </authorList>
    </citation>
    <scope>NUCLEOTIDE SEQUENCE [LARGE SCALE GENOMIC DNA]</scope>
    <source>
        <strain evidence="2 3">Ve08.2h10</strain>
    </source>
</reference>
<keyword evidence="1" id="KW-0812">Transmembrane</keyword>
<dbReference type="AlphaFoldDB" id="A0A0D0CNG8"/>
<keyword evidence="3" id="KW-1185">Reference proteome</keyword>
<protein>
    <submittedName>
        <fullName evidence="2">Uncharacterized protein</fullName>
    </submittedName>
</protein>
<dbReference type="EMBL" id="KN831034">
    <property type="protein sequence ID" value="KIK72261.1"/>
    <property type="molecule type" value="Genomic_DNA"/>
</dbReference>
<evidence type="ECO:0000256" key="1">
    <source>
        <dbReference type="SAM" id="Phobius"/>
    </source>
</evidence>
<organism evidence="2 3">
    <name type="scientific">Paxillus rubicundulus Ve08.2h10</name>
    <dbReference type="NCBI Taxonomy" id="930991"/>
    <lineage>
        <taxon>Eukaryota</taxon>
        <taxon>Fungi</taxon>
        <taxon>Dikarya</taxon>
        <taxon>Basidiomycota</taxon>
        <taxon>Agaricomycotina</taxon>
        <taxon>Agaricomycetes</taxon>
        <taxon>Agaricomycetidae</taxon>
        <taxon>Boletales</taxon>
        <taxon>Paxilineae</taxon>
        <taxon>Paxillaceae</taxon>
        <taxon>Paxillus</taxon>
    </lineage>
</organism>
<proteinExistence type="predicted"/>